<name>A0A0H3A5I1_NITV4</name>
<evidence type="ECO:0000313" key="2">
    <source>
        <dbReference type="EMBL" id="ABM27255.1"/>
    </source>
</evidence>
<dbReference type="EMBL" id="CP000527">
    <property type="protein sequence ID" value="ABM27255.1"/>
    <property type="molecule type" value="Genomic_DNA"/>
</dbReference>
<dbReference type="Proteomes" id="UP000009173">
    <property type="component" value="Chromosome"/>
</dbReference>
<protein>
    <submittedName>
        <fullName evidence="2">Uncharacterized protein</fullName>
    </submittedName>
</protein>
<sequence>MRPCGKYTQEGVGHGPPRQGAGCVRCRVQSERDLWWCALPGHCAFSLAGCADPAGLDGAGLRDAGLRDEGRRAWAEQEAAGCPHARG</sequence>
<dbReference type="AlphaFoldDB" id="A0A0H3A5I1"/>
<gene>
    <name evidence="2" type="ordered locus">Dvul_0231</name>
</gene>
<dbReference type="HOGENOM" id="CLU_2478357_0_0_7"/>
<feature type="region of interest" description="Disordered" evidence="1">
    <location>
        <begin position="1"/>
        <end position="22"/>
    </location>
</feature>
<accession>A0A0H3A5I1</accession>
<evidence type="ECO:0000256" key="1">
    <source>
        <dbReference type="SAM" id="MobiDB-lite"/>
    </source>
</evidence>
<evidence type="ECO:0000313" key="3">
    <source>
        <dbReference type="Proteomes" id="UP000009173"/>
    </source>
</evidence>
<dbReference type="KEGG" id="dvl:Dvul_0231"/>
<organism evidence="2 3">
    <name type="scientific">Nitratidesulfovibrio vulgaris (strain DP4)</name>
    <name type="common">Desulfovibrio vulgaris</name>
    <dbReference type="NCBI Taxonomy" id="391774"/>
    <lineage>
        <taxon>Bacteria</taxon>
        <taxon>Pseudomonadati</taxon>
        <taxon>Thermodesulfobacteriota</taxon>
        <taxon>Desulfovibrionia</taxon>
        <taxon>Desulfovibrionales</taxon>
        <taxon>Desulfovibrionaceae</taxon>
        <taxon>Nitratidesulfovibrio</taxon>
    </lineage>
</organism>
<proteinExistence type="predicted"/>
<reference evidence="3" key="1">
    <citation type="journal article" date="2009" name="Environ. Microbiol.">
        <title>Contribution of mobile genetic elements to Desulfovibrio vulgaris genome plasticity.</title>
        <authorList>
            <person name="Walker C.B."/>
            <person name="Stolyar S."/>
            <person name="Chivian D."/>
            <person name="Pinel N."/>
            <person name="Gabster J.A."/>
            <person name="Dehal P.S."/>
            <person name="He Z."/>
            <person name="Yang Z.K."/>
            <person name="Yen H.C."/>
            <person name="Zhou J."/>
            <person name="Wall J.D."/>
            <person name="Hazen T.C."/>
            <person name="Arkin A.P."/>
            <person name="Stahl D.A."/>
        </authorList>
    </citation>
    <scope>NUCLEOTIDE SEQUENCE [LARGE SCALE GENOMIC DNA]</scope>
    <source>
        <strain evidence="3">DP4</strain>
    </source>
</reference>